<keyword evidence="2" id="KW-1185">Reference proteome</keyword>
<organism evidence="1 2">
    <name type="scientific">Coemansia thaxteri</name>
    <dbReference type="NCBI Taxonomy" id="2663907"/>
    <lineage>
        <taxon>Eukaryota</taxon>
        <taxon>Fungi</taxon>
        <taxon>Fungi incertae sedis</taxon>
        <taxon>Zoopagomycota</taxon>
        <taxon>Kickxellomycotina</taxon>
        <taxon>Kickxellomycetes</taxon>
        <taxon>Kickxellales</taxon>
        <taxon>Kickxellaceae</taxon>
        <taxon>Coemansia</taxon>
    </lineage>
</organism>
<dbReference type="EMBL" id="JANBQF010001652">
    <property type="protein sequence ID" value="KAJ1996788.1"/>
    <property type="molecule type" value="Genomic_DNA"/>
</dbReference>
<dbReference type="Proteomes" id="UP001150907">
    <property type="component" value="Unassembled WGS sequence"/>
</dbReference>
<feature type="non-terminal residue" evidence="1">
    <location>
        <position position="191"/>
    </location>
</feature>
<evidence type="ECO:0000313" key="2">
    <source>
        <dbReference type="Proteomes" id="UP001150907"/>
    </source>
</evidence>
<accession>A0A9W8BD13</accession>
<reference evidence="1" key="1">
    <citation type="submission" date="2022-07" db="EMBL/GenBank/DDBJ databases">
        <title>Phylogenomic reconstructions and comparative analyses of Kickxellomycotina fungi.</title>
        <authorList>
            <person name="Reynolds N.K."/>
            <person name="Stajich J.E."/>
            <person name="Barry K."/>
            <person name="Grigoriev I.V."/>
            <person name="Crous P."/>
            <person name="Smith M.E."/>
        </authorList>
    </citation>
    <scope>NUCLEOTIDE SEQUENCE</scope>
    <source>
        <strain evidence="1">IMI 214461</strain>
    </source>
</reference>
<protein>
    <submittedName>
        <fullName evidence="1">Uncharacterized protein</fullName>
    </submittedName>
</protein>
<sequence>MTPQRQPGVDEYSEYSPKELEILRRGLTNTLGCGTIKKFPALMGIIDLEKEFTGYLAKTASINFEGLVAKLPAINSAAPSGARPARSAINEKTFTRAFMAMLNSLSVEAKKVMPAEYAGTSYGFLDCQDVALGQTGLKPDIAFYPRGERPRAISDVHFVLEAKQAHSSGETYRKHLGQMAHYALELKESQP</sequence>
<dbReference type="AlphaFoldDB" id="A0A9W8BD13"/>
<name>A0A9W8BD13_9FUNG</name>
<dbReference type="OrthoDB" id="5592585at2759"/>
<gene>
    <name evidence="1" type="ORF">H4R26_006063</name>
</gene>
<proteinExistence type="predicted"/>
<evidence type="ECO:0000313" key="1">
    <source>
        <dbReference type="EMBL" id="KAJ1996788.1"/>
    </source>
</evidence>
<comment type="caution">
    <text evidence="1">The sequence shown here is derived from an EMBL/GenBank/DDBJ whole genome shotgun (WGS) entry which is preliminary data.</text>
</comment>